<evidence type="ECO:0000313" key="3">
    <source>
        <dbReference type="Proteomes" id="UP001219349"/>
    </source>
</evidence>
<sequence>MENLKHLLTQREEIDRKIAADAEEQVAEIKTLLEHLCKVTGKNMYELLSLKEPVKTRNRKKASNQDTPENGEWKKFKKENDGKAFMVDGESITLKNKGPNNNKLYSAWKRGSLVED</sequence>
<organism evidence="2 3">
    <name type="scientific">Paracoccus fistulariae</name>
    <dbReference type="NCBI Taxonomy" id="658446"/>
    <lineage>
        <taxon>Bacteria</taxon>
        <taxon>Pseudomonadati</taxon>
        <taxon>Pseudomonadota</taxon>
        <taxon>Alphaproteobacteria</taxon>
        <taxon>Rhodobacterales</taxon>
        <taxon>Paracoccaceae</taxon>
        <taxon>Paracoccus</taxon>
    </lineage>
</organism>
<evidence type="ECO:0000256" key="1">
    <source>
        <dbReference type="SAM" id="MobiDB-lite"/>
    </source>
</evidence>
<accession>A0ABY7SIE9</accession>
<keyword evidence="3" id="KW-1185">Reference proteome</keyword>
<dbReference type="Proteomes" id="UP001219349">
    <property type="component" value="Chromosome"/>
</dbReference>
<protein>
    <recommendedName>
        <fullName evidence="4">H-NS histone family protein</fullName>
    </recommendedName>
</protein>
<feature type="region of interest" description="Disordered" evidence="1">
    <location>
        <begin position="54"/>
        <end position="78"/>
    </location>
</feature>
<name>A0ABY7SIE9_9RHOB</name>
<feature type="region of interest" description="Disordered" evidence="1">
    <location>
        <begin position="96"/>
        <end position="116"/>
    </location>
</feature>
<evidence type="ECO:0000313" key="2">
    <source>
        <dbReference type="EMBL" id="WCR06785.1"/>
    </source>
</evidence>
<dbReference type="EMBL" id="CP067136">
    <property type="protein sequence ID" value="WCR06785.1"/>
    <property type="molecule type" value="Genomic_DNA"/>
</dbReference>
<gene>
    <name evidence="2" type="ORF">JHX87_15100</name>
</gene>
<dbReference type="RefSeq" id="WP_271885404.1">
    <property type="nucleotide sequence ID" value="NZ_CP067136.1"/>
</dbReference>
<evidence type="ECO:0008006" key="4">
    <source>
        <dbReference type="Google" id="ProtNLM"/>
    </source>
</evidence>
<reference evidence="2 3" key="1">
    <citation type="submission" date="2021-01" db="EMBL/GenBank/DDBJ databases">
        <title>Biogeographic distribution of Paracoccus.</title>
        <authorList>
            <person name="Hollensteiner J."/>
            <person name="Leineberger J."/>
            <person name="Brinkhoff T."/>
            <person name="Daniel R."/>
        </authorList>
    </citation>
    <scope>NUCLEOTIDE SEQUENCE [LARGE SCALE GENOMIC DNA]</scope>
    <source>
        <strain evidence="2 3">KCTC 22803</strain>
    </source>
</reference>
<proteinExistence type="predicted"/>